<evidence type="ECO:0000313" key="2">
    <source>
        <dbReference type="EMBL" id="KKP60348.1"/>
    </source>
</evidence>
<dbReference type="AlphaFoldDB" id="A0A0G0ATA6"/>
<evidence type="ECO:0000313" key="3">
    <source>
        <dbReference type="Proteomes" id="UP000034688"/>
    </source>
</evidence>
<gene>
    <name evidence="2" type="ORF">UR54_C0014G0016</name>
</gene>
<evidence type="ECO:0000256" key="1">
    <source>
        <dbReference type="SAM" id="Coils"/>
    </source>
</evidence>
<keyword evidence="1" id="KW-0175">Coiled coil</keyword>
<name>A0A0G0ATA6_9BACT</name>
<reference evidence="2 3" key="1">
    <citation type="journal article" date="2015" name="Nature">
        <title>rRNA introns, odd ribosomes, and small enigmatic genomes across a large radiation of phyla.</title>
        <authorList>
            <person name="Brown C.T."/>
            <person name="Hug L.A."/>
            <person name="Thomas B.C."/>
            <person name="Sharon I."/>
            <person name="Castelle C.J."/>
            <person name="Singh A."/>
            <person name="Wilkins M.J."/>
            <person name="Williams K.H."/>
            <person name="Banfield J.F."/>
        </authorList>
    </citation>
    <scope>NUCLEOTIDE SEQUENCE [LARGE SCALE GENOMIC DNA]</scope>
</reference>
<proteinExistence type="predicted"/>
<dbReference type="Proteomes" id="UP000034688">
    <property type="component" value="Unassembled WGS sequence"/>
</dbReference>
<protein>
    <submittedName>
        <fullName evidence="2">Uncharacterized protein</fullName>
    </submittedName>
</protein>
<sequence>MNDTLHSEGDKSSEQLDFIIQRRIQEAIEKVRQEIGEYDEAIKECEEDLAASPLPLKILNRLKPKKSPIEIRKKKLQEFRYILSNYKLPEIVRMVEKQIKLNRRSHQLYWLRKFLGDPTSAGKTNNPDFDFPYDTGDPYREDLAPNEYRRVYQTADEILKYIKSSATKGDRRSIVLYDTSDPSPQPRCEVVIDVLTQLDFAVDESARRGLAAMKADTGLDIHALDEFQGRNPFRPGHRMTDRDWIKGSDNSATGYLRIEGGPELCKSWGIGNLLTELTYERTALDTKLSLQVNKNQNVISVPFRQHSPRQKLITGK</sequence>
<feature type="coiled-coil region" evidence="1">
    <location>
        <begin position="21"/>
        <end position="48"/>
    </location>
</feature>
<organism evidence="2 3">
    <name type="scientific">Candidatus Roizmanbacteria bacterium GW2011_GWA2_34_18</name>
    <dbReference type="NCBI Taxonomy" id="1618477"/>
    <lineage>
        <taxon>Bacteria</taxon>
        <taxon>Candidatus Roizmaniibacteriota</taxon>
    </lineage>
</organism>
<accession>A0A0G0ATA6</accession>
<comment type="caution">
    <text evidence="2">The sequence shown here is derived from an EMBL/GenBank/DDBJ whole genome shotgun (WGS) entry which is preliminary data.</text>
</comment>
<dbReference type="EMBL" id="LBPP01000014">
    <property type="protein sequence ID" value="KKP60348.1"/>
    <property type="molecule type" value="Genomic_DNA"/>
</dbReference>
<dbReference type="STRING" id="1618477.UR54_C0014G0016"/>